<protein>
    <recommendedName>
        <fullName evidence="3">F-box domain-containing protein</fullName>
    </recommendedName>
</protein>
<proteinExistence type="predicted"/>
<organism evidence="1 2">
    <name type="scientific">Aspergillus pseudoustus</name>
    <dbReference type="NCBI Taxonomy" id="1810923"/>
    <lineage>
        <taxon>Eukaryota</taxon>
        <taxon>Fungi</taxon>
        <taxon>Dikarya</taxon>
        <taxon>Ascomycota</taxon>
        <taxon>Pezizomycotina</taxon>
        <taxon>Eurotiomycetes</taxon>
        <taxon>Eurotiomycetidae</taxon>
        <taxon>Eurotiales</taxon>
        <taxon>Aspergillaceae</taxon>
        <taxon>Aspergillus</taxon>
        <taxon>Aspergillus subgen. Nidulantes</taxon>
    </lineage>
</organism>
<accession>A0ABR4JAW7</accession>
<feature type="non-terminal residue" evidence="1">
    <location>
        <position position="479"/>
    </location>
</feature>
<dbReference type="Proteomes" id="UP001610446">
    <property type="component" value="Unassembled WGS sequence"/>
</dbReference>
<evidence type="ECO:0000313" key="2">
    <source>
        <dbReference type="Proteomes" id="UP001610446"/>
    </source>
</evidence>
<name>A0ABR4JAW7_9EURO</name>
<gene>
    <name evidence="1" type="ORF">BJY01DRAFT_221278</name>
</gene>
<reference evidence="1 2" key="1">
    <citation type="submission" date="2024-07" db="EMBL/GenBank/DDBJ databases">
        <title>Section-level genome sequencing and comparative genomics of Aspergillus sections Usti and Cavernicolus.</title>
        <authorList>
            <consortium name="Lawrence Berkeley National Laboratory"/>
            <person name="Nybo J.L."/>
            <person name="Vesth T.C."/>
            <person name="Theobald S."/>
            <person name="Frisvad J.C."/>
            <person name="Larsen T.O."/>
            <person name="Kjaerboelling I."/>
            <person name="Rothschild-Mancinelli K."/>
            <person name="Lyhne E.K."/>
            <person name="Kogle M.E."/>
            <person name="Barry K."/>
            <person name="Clum A."/>
            <person name="Na H."/>
            <person name="Ledsgaard L."/>
            <person name="Lin J."/>
            <person name="Lipzen A."/>
            <person name="Kuo A."/>
            <person name="Riley R."/>
            <person name="Mondo S."/>
            <person name="Labutti K."/>
            <person name="Haridas S."/>
            <person name="Pangalinan J."/>
            <person name="Salamov A.A."/>
            <person name="Simmons B.A."/>
            <person name="Magnuson J.K."/>
            <person name="Chen J."/>
            <person name="Drula E."/>
            <person name="Henrissat B."/>
            <person name="Wiebenga A."/>
            <person name="Lubbers R.J."/>
            <person name="Gomes A.C."/>
            <person name="Makela M.R."/>
            <person name="Stajich J."/>
            <person name="Grigoriev I.V."/>
            <person name="Mortensen U.H."/>
            <person name="De Vries R.P."/>
            <person name="Baker S.E."/>
            <person name="Andersen M.R."/>
        </authorList>
    </citation>
    <scope>NUCLEOTIDE SEQUENCE [LARGE SCALE GENOMIC DNA]</scope>
    <source>
        <strain evidence="1 2">CBS 123904</strain>
    </source>
</reference>
<evidence type="ECO:0008006" key="3">
    <source>
        <dbReference type="Google" id="ProtNLM"/>
    </source>
</evidence>
<evidence type="ECO:0000313" key="1">
    <source>
        <dbReference type="EMBL" id="KAL2837190.1"/>
    </source>
</evidence>
<keyword evidence="2" id="KW-1185">Reference proteome</keyword>
<dbReference type="EMBL" id="JBFXLU010000165">
    <property type="protein sequence ID" value="KAL2837190.1"/>
    <property type="molecule type" value="Genomic_DNA"/>
</dbReference>
<sequence>MHSRQPTGTLIPDVWYLIIAILCESSTPEKRNVSNNAGHTDVPTSLAKQTPDLRDLVALSSTCSWFRTLLAPRLFRTICLHNTEKNALAVQAIGEGKSSGYVKELQYNCTYMGTWDEEDASRLEEIYPPELSTLLSNLACFDGLERLEINFVWGGDRSIWDILSDELMDDFNSDAGVAEERAEYEPWRDLMASSFRAIASNYDPQRYPSGTTPNLPRALNIRELAPTTLPTYYEPVWGHFLSHIKHFTMTIPYLDNGAGWCVITQPAYSGFTEYLGPWFFQHLSAAESISFDPAETGTLGDTGDARFDSSIGLHDANMPNLRSVNFGNLVLCDELLKFLVRHIGTLESITLRDCYGFERVFYEEGHLRWKHLFKSLIAASPSQLKSFEIINEDQDDKNKLLFLDSPWADKQLVDRAMTKIKNEPDVRPFPYAYLNDKYGFRAPDFDTTVECFLGGDDDRLYKEVMAVVERNAKAKRLKD</sequence>
<comment type="caution">
    <text evidence="1">The sequence shown here is derived from an EMBL/GenBank/DDBJ whole genome shotgun (WGS) entry which is preliminary data.</text>
</comment>